<sequence>MALERMSSGQIARSMSVGSPGQVSAKRGKVGSGREDAGASSGRTKGTEAADAGVRANWGLSARPF</sequence>
<dbReference type="GeneID" id="77808608"/>
<dbReference type="EMBL" id="CP110423">
    <property type="protein sequence ID" value="WAQ83348.1"/>
    <property type="molecule type" value="Genomic_DNA"/>
</dbReference>
<organism evidence="2 3">
    <name type="scientific">Puccinia triticina</name>
    <dbReference type="NCBI Taxonomy" id="208348"/>
    <lineage>
        <taxon>Eukaryota</taxon>
        <taxon>Fungi</taxon>
        <taxon>Dikarya</taxon>
        <taxon>Basidiomycota</taxon>
        <taxon>Pucciniomycotina</taxon>
        <taxon>Pucciniomycetes</taxon>
        <taxon>Pucciniales</taxon>
        <taxon>Pucciniaceae</taxon>
        <taxon>Puccinia</taxon>
    </lineage>
</organism>
<keyword evidence="3" id="KW-1185">Reference proteome</keyword>
<evidence type="ECO:0000313" key="2">
    <source>
        <dbReference type="EMBL" id="WAQ83348.1"/>
    </source>
</evidence>
<protein>
    <submittedName>
        <fullName evidence="2">Uncharacterized protein</fullName>
    </submittedName>
</protein>
<feature type="region of interest" description="Disordered" evidence="1">
    <location>
        <begin position="1"/>
        <end position="50"/>
    </location>
</feature>
<dbReference type="Proteomes" id="UP001164743">
    <property type="component" value="Chromosome 3A"/>
</dbReference>
<accession>A0ABY7CDQ8</accession>
<dbReference type="RefSeq" id="XP_053018903.1">
    <property type="nucleotide sequence ID" value="XM_053167713.1"/>
</dbReference>
<gene>
    <name evidence="2" type="ORF">PtA15_3A718</name>
</gene>
<reference evidence="2" key="1">
    <citation type="submission" date="2022-10" db="EMBL/GenBank/DDBJ databases">
        <title>Puccinia triticina Genome sequencing and assembly.</title>
        <authorList>
            <person name="Li C."/>
        </authorList>
    </citation>
    <scope>NUCLEOTIDE SEQUENCE</scope>
    <source>
        <strain evidence="2">Pt15</strain>
    </source>
</reference>
<proteinExistence type="predicted"/>
<evidence type="ECO:0000256" key="1">
    <source>
        <dbReference type="SAM" id="MobiDB-lite"/>
    </source>
</evidence>
<evidence type="ECO:0000313" key="3">
    <source>
        <dbReference type="Proteomes" id="UP001164743"/>
    </source>
</evidence>
<name>A0ABY7CDQ8_9BASI</name>
<feature type="compositionally biased region" description="Polar residues" evidence="1">
    <location>
        <begin position="7"/>
        <end position="22"/>
    </location>
</feature>